<evidence type="ECO:0000256" key="9">
    <source>
        <dbReference type="PROSITE-ProRule" id="PRU01373"/>
    </source>
</evidence>
<dbReference type="RefSeq" id="WP_126401703.1">
    <property type="nucleotide sequence ID" value="NZ_AP018907.1"/>
</dbReference>
<dbReference type="SUPFAM" id="SSF141523">
    <property type="entry name" value="L,D-transpeptidase catalytic domain-like"/>
    <property type="match status" value="1"/>
</dbReference>
<feature type="active site" description="Nucleophile" evidence="9">
    <location>
        <position position="158"/>
    </location>
</feature>
<keyword evidence="12" id="KW-1185">Reference proteome</keyword>
<dbReference type="Proteomes" id="UP000266934">
    <property type="component" value="Chromosome"/>
</dbReference>
<keyword evidence="6 9" id="KW-0133">Cell shape</keyword>
<comment type="pathway">
    <text evidence="1 9">Cell wall biogenesis; peptidoglycan biosynthesis.</text>
</comment>
<dbReference type="OrthoDB" id="8478453at2"/>
<evidence type="ECO:0000313" key="11">
    <source>
        <dbReference type="EMBL" id="BBF94630.1"/>
    </source>
</evidence>
<keyword evidence="7 9" id="KW-0573">Peptidoglycan synthesis</keyword>
<evidence type="ECO:0000256" key="1">
    <source>
        <dbReference type="ARBA" id="ARBA00004752"/>
    </source>
</evidence>
<keyword evidence="4" id="KW-0808">Transferase</keyword>
<dbReference type="FunFam" id="2.40.440.10:FF:000002">
    <property type="entry name" value="L,D-transpeptidase ErfK/SrfK"/>
    <property type="match status" value="1"/>
</dbReference>
<dbReference type="AlphaFoldDB" id="A0A348G4Z7"/>
<gene>
    <name evidence="11" type="ORF">BLTE_33150</name>
</gene>
<feature type="active site" description="Proton donor/acceptor" evidence="9">
    <location>
        <position position="140"/>
    </location>
</feature>
<evidence type="ECO:0000256" key="7">
    <source>
        <dbReference type="ARBA" id="ARBA00022984"/>
    </source>
</evidence>
<dbReference type="InterPro" id="IPR005490">
    <property type="entry name" value="LD_TPept_cat_dom"/>
</dbReference>
<dbReference type="UniPathway" id="UPA00219"/>
<dbReference type="GO" id="GO:0016757">
    <property type="term" value="F:glycosyltransferase activity"/>
    <property type="evidence" value="ECO:0007669"/>
    <property type="project" value="UniProtKB-KW"/>
</dbReference>
<dbReference type="InterPro" id="IPR038063">
    <property type="entry name" value="Transpep_catalytic_dom"/>
</dbReference>
<dbReference type="PANTHER" id="PTHR30582">
    <property type="entry name" value="L,D-TRANSPEPTIDASE"/>
    <property type="match status" value="1"/>
</dbReference>
<dbReference type="GO" id="GO:0008360">
    <property type="term" value="P:regulation of cell shape"/>
    <property type="evidence" value="ECO:0007669"/>
    <property type="project" value="UniProtKB-UniRule"/>
</dbReference>
<evidence type="ECO:0000256" key="5">
    <source>
        <dbReference type="ARBA" id="ARBA00022801"/>
    </source>
</evidence>
<accession>A0A348G4Z7</accession>
<keyword evidence="5" id="KW-0378">Hydrolase</keyword>
<evidence type="ECO:0000313" key="12">
    <source>
        <dbReference type="Proteomes" id="UP000266934"/>
    </source>
</evidence>
<dbReference type="EMBL" id="AP018907">
    <property type="protein sequence ID" value="BBF94630.1"/>
    <property type="molecule type" value="Genomic_DNA"/>
</dbReference>
<dbReference type="PROSITE" id="PS52029">
    <property type="entry name" value="LD_TPASE"/>
    <property type="match status" value="1"/>
</dbReference>
<evidence type="ECO:0000256" key="4">
    <source>
        <dbReference type="ARBA" id="ARBA00022679"/>
    </source>
</evidence>
<dbReference type="KEGG" id="blag:BLTE_33150"/>
<proteinExistence type="inferred from homology"/>
<reference evidence="11 12" key="1">
    <citation type="submission" date="2018-08" db="EMBL/GenBank/DDBJ databases">
        <title>Complete genome sequencing of Blastochloris tepida GI.</title>
        <authorList>
            <person name="Tsukatani Y."/>
            <person name="Mori H."/>
        </authorList>
    </citation>
    <scope>NUCLEOTIDE SEQUENCE [LARGE SCALE GENOMIC DNA]</scope>
    <source>
        <strain evidence="11 12">GI</strain>
    </source>
</reference>
<dbReference type="Gene3D" id="2.40.440.10">
    <property type="entry name" value="L,D-transpeptidase catalytic domain-like"/>
    <property type="match status" value="1"/>
</dbReference>
<evidence type="ECO:0000256" key="8">
    <source>
        <dbReference type="ARBA" id="ARBA00023316"/>
    </source>
</evidence>
<name>A0A348G4Z7_9HYPH</name>
<dbReference type="InterPro" id="IPR050979">
    <property type="entry name" value="LD-transpeptidase"/>
</dbReference>
<dbReference type="GO" id="GO:0071555">
    <property type="term" value="P:cell wall organization"/>
    <property type="evidence" value="ECO:0007669"/>
    <property type="project" value="UniProtKB-UniRule"/>
</dbReference>
<comment type="similarity">
    <text evidence="2">Belongs to the YkuD family.</text>
</comment>
<dbReference type="GO" id="GO:0018104">
    <property type="term" value="P:peptidoglycan-protein cross-linking"/>
    <property type="evidence" value="ECO:0007669"/>
    <property type="project" value="TreeGrafter"/>
</dbReference>
<dbReference type="GO" id="GO:0005576">
    <property type="term" value="C:extracellular region"/>
    <property type="evidence" value="ECO:0007669"/>
    <property type="project" value="TreeGrafter"/>
</dbReference>
<evidence type="ECO:0000256" key="3">
    <source>
        <dbReference type="ARBA" id="ARBA00022676"/>
    </source>
</evidence>
<dbReference type="CDD" id="cd16913">
    <property type="entry name" value="YkuD_like"/>
    <property type="match status" value="1"/>
</dbReference>
<evidence type="ECO:0000259" key="10">
    <source>
        <dbReference type="PROSITE" id="PS52029"/>
    </source>
</evidence>
<evidence type="ECO:0000256" key="2">
    <source>
        <dbReference type="ARBA" id="ARBA00005992"/>
    </source>
</evidence>
<dbReference type="Pfam" id="PF03734">
    <property type="entry name" value="YkuD"/>
    <property type="match status" value="1"/>
</dbReference>
<dbReference type="PANTHER" id="PTHR30582:SF24">
    <property type="entry name" value="L,D-TRANSPEPTIDASE ERFK_SRFK-RELATED"/>
    <property type="match status" value="1"/>
</dbReference>
<keyword evidence="8 9" id="KW-0961">Cell wall biogenesis/degradation</keyword>
<dbReference type="GO" id="GO:0071972">
    <property type="term" value="F:peptidoglycan L,D-transpeptidase activity"/>
    <property type="evidence" value="ECO:0007669"/>
    <property type="project" value="TreeGrafter"/>
</dbReference>
<organism evidence="11 12">
    <name type="scientific">Blastochloris tepida</name>
    <dbReference type="NCBI Taxonomy" id="2233851"/>
    <lineage>
        <taxon>Bacteria</taxon>
        <taxon>Pseudomonadati</taxon>
        <taxon>Pseudomonadota</taxon>
        <taxon>Alphaproteobacteria</taxon>
        <taxon>Hyphomicrobiales</taxon>
        <taxon>Blastochloridaceae</taxon>
        <taxon>Blastochloris</taxon>
    </lineage>
</organism>
<feature type="domain" description="L,D-TPase catalytic" evidence="10">
    <location>
        <begin position="50"/>
        <end position="182"/>
    </location>
</feature>
<sequence length="183" mass="18680">MGLESSGPAAARLAAAAAIVAISVVATGLGAGPAQAAREVVAFKAEALPGTIVVKTSERRLYYVVGAGRAIRYPVAVGMAGRQWTGATYIDGKHLQPAWSPPAEVKRHKPSLPNLIAGGAPGNPMGAAALTLSGGEYAIHGTSASMRRSIGSAASFGCIRMLNEDVLDLYSQVGVGTRVVVER</sequence>
<evidence type="ECO:0000256" key="6">
    <source>
        <dbReference type="ARBA" id="ARBA00022960"/>
    </source>
</evidence>
<keyword evidence="3" id="KW-0328">Glycosyltransferase</keyword>
<protein>
    <submittedName>
        <fullName evidence="11">L,D-transpeptidase</fullName>
    </submittedName>
</protein>